<evidence type="ECO:0000313" key="2">
    <source>
        <dbReference type="EMBL" id="SFQ02653.1"/>
    </source>
</evidence>
<name>A0A1I5V524_9RHOB</name>
<dbReference type="Proteomes" id="UP000199356">
    <property type="component" value="Unassembled WGS sequence"/>
</dbReference>
<feature type="transmembrane region" description="Helical" evidence="1">
    <location>
        <begin position="12"/>
        <end position="31"/>
    </location>
</feature>
<keyword evidence="1" id="KW-0472">Membrane</keyword>
<reference evidence="2 3" key="1">
    <citation type="submission" date="2016-10" db="EMBL/GenBank/DDBJ databases">
        <authorList>
            <person name="de Groot N.N."/>
        </authorList>
    </citation>
    <scope>NUCLEOTIDE SEQUENCE [LARGE SCALE GENOMIC DNA]</scope>
    <source>
        <strain evidence="2 3">DSM 19547</strain>
    </source>
</reference>
<sequence>MRQFMQRTAKFNVSGIVVILVAVTFTFGTLLDLPIPEHPPYYPTHEALQVQAAPLQGVLAAAAVSHCQDNVGCHAAVIPAALPMSGAGLAGASPMPAREIAASDHLGDLFRPPPQA</sequence>
<dbReference type="AlphaFoldDB" id="A0A1I5V524"/>
<accession>A0A1I5V524</accession>
<organism evidence="2 3">
    <name type="scientific">Tranquillimonas alkanivorans</name>
    <dbReference type="NCBI Taxonomy" id="441119"/>
    <lineage>
        <taxon>Bacteria</taxon>
        <taxon>Pseudomonadati</taxon>
        <taxon>Pseudomonadota</taxon>
        <taxon>Alphaproteobacteria</taxon>
        <taxon>Rhodobacterales</taxon>
        <taxon>Roseobacteraceae</taxon>
        <taxon>Tranquillimonas</taxon>
    </lineage>
</organism>
<protein>
    <submittedName>
        <fullName evidence="2">Uncharacterized protein</fullName>
    </submittedName>
</protein>
<gene>
    <name evidence="2" type="ORF">SAMN04488047_12726</name>
</gene>
<dbReference type="EMBL" id="FOXA01000027">
    <property type="protein sequence ID" value="SFQ02653.1"/>
    <property type="molecule type" value="Genomic_DNA"/>
</dbReference>
<keyword evidence="1" id="KW-1133">Transmembrane helix</keyword>
<keyword evidence="1" id="KW-0812">Transmembrane</keyword>
<evidence type="ECO:0000256" key="1">
    <source>
        <dbReference type="SAM" id="Phobius"/>
    </source>
</evidence>
<evidence type="ECO:0000313" key="3">
    <source>
        <dbReference type="Proteomes" id="UP000199356"/>
    </source>
</evidence>
<dbReference type="RefSeq" id="WP_093425032.1">
    <property type="nucleotide sequence ID" value="NZ_FOXA01000027.1"/>
</dbReference>
<keyword evidence="3" id="KW-1185">Reference proteome</keyword>
<proteinExistence type="predicted"/>